<evidence type="ECO:0000256" key="7">
    <source>
        <dbReference type="ARBA" id="ARBA00023136"/>
    </source>
</evidence>
<dbReference type="InterPro" id="IPR001343">
    <property type="entry name" value="Hemolysn_Ca-bd"/>
</dbReference>
<evidence type="ECO:0000256" key="8">
    <source>
        <dbReference type="SAM" id="MobiDB-lite"/>
    </source>
</evidence>
<keyword evidence="5" id="KW-0677">Repeat</keyword>
<dbReference type="InterPro" id="IPR036844">
    <property type="entry name" value="Hint_dom_sf"/>
</dbReference>
<name>A0ABZ0UY71_9RHOB</name>
<dbReference type="NCBIfam" id="NF012211">
    <property type="entry name" value="tand_rpt_95"/>
    <property type="match status" value="2"/>
</dbReference>
<feature type="compositionally biased region" description="Basic and acidic residues" evidence="8">
    <location>
        <begin position="649"/>
        <end position="658"/>
    </location>
</feature>
<dbReference type="InterPro" id="IPR018511">
    <property type="entry name" value="Hemolysin-typ_Ca-bd_CS"/>
</dbReference>
<dbReference type="SUPFAM" id="SSF51294">
    <property type="entry name" value="Hedgehog/intein (Hint) domain"/>
    <property type="match status" value="1"/>
</dbReference>
<evidence type="ECO:0000256" key="6">
    <source>
        <dbReference type="ARBA" id="ARBA00023026"/>
    </source>
</evidence>
<feature type="compositionally biased region" description="Acidic residues" evidence="8">
    <location>
        <begin position="458"/>
        <end position="471"/>
    </location>
</feature>
<gene>
    <name evidence="10" type="ORF">T7987_10665</name>
</gene>
<dbReference type="PRINTS" id="PR01488">
    <property type="entry name" value="RTXTOXINA"/>
</dbReference>
<dbReference type="InterPro" id="IPR028992">
    <property type="entry name" value="Hedgehog/Intein_dom"/>
</dbReference>
<organism evidence="10 11">
    <name type="scientific">Sulfitobacter faviae</name>
    <dbReference type="NCBI Taxonomy" id="1775881"/>
    <lineage>
        <taxon>Bacteria</taxon>
        <taxon>Pseudomonadati</taxon>
        <taxon>Pseudomonadota</taxon>
        <taxon>Alphaproteobacteria</taxon>
        <taxon>Rhodobacterales</taxon>
        <taxon>Roseobacteraceae</taxon>
        <taxon>Sulfitobacter</taxon>
    </lineage>
</organism>
<dbReference type="InterPro" id="IPR011049">
    <property type="entry name" value="Serralysin-like_metalloprot_C"/>
</dbReference>
<dbReference type="Pfam" id="PF13403">
    <property type="entry name" value="Hint_2"/>
    <property type="match status" value="1"/>
</dbReference>
<evidence type="ECO:0000259" key="9">
    <source>
        <dbReference type="Pfam" id="PF13403"/>
    </source>
</evidence>
<dbReference type="PANTHER" id="PTHR38340:SF1">
    <property type="entry name" value="S-LAYER PROTEIN"/>
    <property type="match status" value="1"/>
</dbReference>
<dbReference type="InterPro" id="IPR003995">
    <property type="entry name" value="RTX_toxin_determinant-A"/>
</dbReference>
<proteinExistence type="predicted"/>
<feature type="compositionally biased region" description="Low complexity" evidence="8">
    <location>
        <begin position="617"/>
        <end position="634"/>
    </location>
</feature>
<dbReference type="Pfam" id="PF17963">
    <property type="entry name" value="Big_9"/>
    <property type="match status" value="2"/>
</dbReference>
<protein>
    <submittedName>
        <fullName evidence="10">Hint domain-containing protein</fullName>
    </submittedName>
</protein>
<dbReference type="InterPro" id="IPR050557">
    <property type="entry name" value="RTX_toxin/Mannuronan_C5-epim"/>
</dbReference>
<evidence type="ECO:0000256" key="1">
    <source>
        <dbReference type="ARBA" id="ARBA00004370"/>
    </source>
</evidence>
<feature type="domain" description="Hedgehog/Intein (Hint)" evidence="9">
    <location>
        <begin position="784"/>
        <end position="930"/>
    </location>
</feature>
<dbReference type="Proteomes" id="UP001326567">
    <property type="component" value="Chromosome"/>
</dbReference>
<dbReference type="Gene3D" id="2.150.10.10">
    <property type="entry name" value="Serralysin-like metalloprotease, C-terminal"/>
    <property type="match status" value="3"/>
</dbReference>
<sequence>MIRTLDFNAFSAGTIIDDEYADLGVTVSASGGSGDAMIFDSSNPTGGDSDLASDTLEGLLIVSEDGDQSDPDDNAGGGSLFFDFDDMVQMKGVTFKDIEETGGEGTRVIFYDDNGDVIQNHYVQPTGDGGERFVQFNIDGVSRFEVRFEGSGAIDNLVFDDGQPQGGGNDAPVAEDDVLEIDEDTSGTVDVLGNDSDSDGDTLTVTMATCPAGPVVINDDGTLTFTPDADFNGDTVITYTVDDGNGGTDTGTVNVTVNPVNDAPVANDDTADTTGTDPVVIPVLDNDTDVDGDTLSVTDASSDDGTVTINDDGTITFVANDDFTGDATITYTVADPDGLTDEGSVTVTVEDGGTPPPPPPTDRDGYVDGTDGDDLIDTAYTGDPDGDMIDNDDAILPDAEGDDDYVRAGDGDDTILAGDGDDIVEAGAGSDVVEGGEGDDMITTGNDDLAPDLGYPESDSDDLGFDPDADPENDRDSVDGGAGNDTISTGDDRDTITGGTGDDVINAGIDDDIVDGGDGDDRIVGGEGNDSLLGGAGNDTIYAGNDPDLGLDVLDIPDEEDASNPFTPDRNPTNGMDTVDGGAGNDVIYGADDADMLRGGSGDDYIDGQIDDDIIEGNTGDDTLLGGQGDDSLSGGQGNDELDGGTGDDTLRGNRDDDLLVGGEGDDLLDGGGENDTLMGGEGDDELQGGRGDDLLDGGAGVDVMTGGADQDSFVNVNAGDDVDGGSAGEDFDTLDLRGSAPEGGRLEITYTSDDREDGFVDYFNQDGSDAGRLNFVEIENVIPCFTPGTKIATPRGEVPVEALQVGDRVITRDNGIQTIRWVGAREMTGAEFEMAAHLKPVLIRKGALGNDLPERDMMVSPNHRVLVANEKTALYFEEREVLVAAKHLTGMEGIDVVEVSGTSYIHVMFDRHEVILSDGTWTESFQPGDMSLAGIGEEQRQEIFELFPELATKDGIEGYTAARRSLKKHEASLLVK</sequence>
<evidence type="ECO:0000256" key="4">
    <source>
        <dbReference type="ARBA" id="ARBA00022656"/>
    </source>
</evidence>
<dbReference type="RefSeq" id="WP_322327867.1">
    <property type="nucleotide sequence ID" value="NZ_CP139725.1"/>
</dbReference>
<dbReference type="PROSITE" id="PS00330">
    <property type="entry name" value="HEMOLYSIN_CALCIUM"/>
    <property type="match status" value="5"/>
</dbReference>
<evidence type="ECO:0000313" key="10">
    <source>
        <dbReference type="EMBL" id="WPZ20640.1"/>
    </source>
</evidence>
<keyword evidence="4" id="KW-0800">Toxin</keyword>
<keyword evidence="6" id="KW-0843">Virulence</keyword>
<keyword evidence="7" id="KW-0472">Membrane</keyword>
<evidence type="ECO:0000256" key="5">
    <source>
        <dbReference type="ARBA" id="ARBA00022737"/>
    </source>
</evidence>
<reference evidence="10 11" key="1">
    <citation type="submission" date="2023-11" db="EMBL/GenBank/DDBJ databases">
        <title>From the Deep-Sea to the Surface: Bacterial Genomes Isolated from the Moytirra Hydrothermal Vent Plume.</title>
        <authorList>
            <person name="Major S.R."/>
        </authorList>
    </citation>
    <scope>NUCLEOTIDE SEQUENCE [LARGE SCALE GENOMIC DNA]</scope>
    <source>
        <strain evidence="10 11">OXR-9</strain>
    </source>
</reference>
<dbReference type="SUPFAM" id="SSF51120">
    <property type="entry name" value="beta-Roll"/>
    <property type="match status" value="3"/>
</dbReference>
<feature type="region of interest" description="Disordered" evidence="8">
    <location>
        <begin position="348"/>
        <end position="510"/>
    </location>
</feature>
<evidence type="ECO:0000313" key="11">
    <source>
        <dbReference type="Proteomes" id="UP001326567"/>
    </source>
</evidence>
<evidence type="ECO:0000256" key="2">
    <source>
        <dbReference type="ARBA" id="ARBA00004613"/>
    </source>
</evidence>
<dbReference type="PRINTS" id="PR00313">
    <property type="entry name" value="CABNDNGRPT"/>
</dbReference>
<keyword evidence="11" id="KW-1185">Reference proteome</keyword>
<comment type="subcellular location">
    <subcellularLocation>
        <location evidence="1">Membrane</location>
    </subcellularLocation>
    <subcellularLocation>
        <location evidence="2">Secreted</location>
    </subcellularLocation>
</comment>
<evidence type="ECO:0000256" key="3">
    <source>
        <dbReference type="ARBA" id="ARBA00022525"/>
    </source>
</evidence>
<feature type="region of interest" description="Disordered" evidence="8">
    <location>
        <begin position="600"/>
        <end position="700"/>
    </location>
</feature>
<dbReference type="Gene3D" id="2.60.40.2810">
    <property type="match status" value="2"/>
</dbReference>
<dbReference type="EMBL" id="CP139725">
    <property type="protein sequence ID" value="WPZ20640.1"/>
    <property type="molecule type" value="Genomic_DNA"/>
</dbReference>
<dbReference type="PROSITE" id="PS50817">
    <property type="entry name" value="INTEIN_N_TER"/>
    <property type="match status" value="1"/>
</dbReference>
<feature type="compositionally biased region" description="Acidic residues" evidence="8">
    <location>
        <begin position="604"/>
        <end position="615"/>
    </location>
</feature>
<dbReference type="Gene3D" id="2.170.16.10">
    <property type="entry name" value="Hedgehog/Intein (Hint) domain"/>
    <property type="match status" value="1"/>
</dbReference>
<dbReference type="InterPro" id="IPR006141">
    <property type="entry name" value="Intein_N"/>
</dbReference>
<accession>A0ABZ0UY71</accession>
<feature type="compositionally biased region" description="Acidic residues" evidence="8">
    <location>
        <begin position="384"/>
        <end position="403"/>
    </location>
</feature>
<keyword evidence="3" id="KW-0964">Secreted</keyword>
<dbReference type="PANTHER" id="PTHR38340">
    <property type="entry name" value="S-LAYER PROTEIN"/>
    <property type="match status" value="1"/>
</dbReference>
<dbReference type="Pfam" id="PF00353">
    <property type="entry name" value="HemolysinCabind"/>
    <property type="match status" value="7"/>
</dbReference>